<name>A0A4Y2X0A4_ARAVE</name>
<keyword evidence="2" id="KW-1185">Reference proteome</keyword>
<protein>
    <submittedName>
        <fullName evidence="1">Uncharacterized protein</fullName>
    </submittedName>
</protein>
<gene>
    <name evidence="1" type="ORF">AVEN_138672_1</name>
</gene>
<dbReference type="Proteomes" id="UP000499080">
    <property type="component" value="Unassembled WGS sequence"/>
</dbReference>
<evidence type="ECO:0000313" key="2">
    <source>
        <dbReference type="Proteomes" id="UP000499080"/>
    </source>
</evidence>
<dbReference type="AlphaFoldDB" id="A0A4Y2X0A4"/>
<accession>A0A4Y2X0A4</accession>
<proteinExistence type="predicted"/>
<reference evidence="1 2" key="1">
    <citation type="journal article" date="2019" name="Sci. Rep.">
        <title>Orb-weaving spider Araneus ventricosus genome elucidates the spidroin gene catalogue.</title>
        <authorList>
            <person name="Kono N."/>
            <person name="Nakamura H."/>
            <person name="Ohtoshi R."/>
            <person name="Moran D.A.P."/>
            <person name="Shinohara A."/>
            <person name="Yoshida Y."/>
            <person name="Fujiwara M."/>
            <person name="Mori M."/>
            <person name="Tomita M."/>
            <person name="Arakawa K."/>
        </authorList>
    </citation>
    <scope>NUCLEOTIDE SEQUENCE [LARGE SCALE GENOMIC DNA]</scope>
</reference>
<dbReference type="EMBL" id="BGPR01068714">
    <property type="protein sequence ID" value="GBO42568.1"/>
    <property type="molecule type" value="Genomic_DNA"/>
</dbReference>
<evidence type="ECO:0000313" key="1">
    <source>
        <dbReference type="EMBL" id="GBO42568.1"/>
    </source>
</evidence>
<comment type="caution">
    <text evidence="1">The sequence shown here is derived from an EMBL/GenBank/DDBJ whole genome shotgun (WGS) entry which is preliminary data.</text>
</comment>
<dbReference type="OrthoDB" id="1728974at2759"/>
<sequence>MYTLEWNEGVLPHANILICLKDSLHVHRVDEFFVQKFRIHEKTHCSLDPFSYCNKADGAGWTVHPHHGQMYVGCSRVGKADNLYILAPNGRTANIEDPEAL</sequence>
<organism evidence="1 2">
    <name type="scientific">Araneus ventricosus</name>
    <name type="common">Orbweaver spider</name>
    <name type="synonym">Epeira ventricosa</name>
    <dbReference type="NCBI Taxonomy" id="182803"/>
    <lineage>
        <taxon>Eukaryota</taxon>
        <taxon>Metazoa</taxon>
        <taxon>Ecdysozoa</taxon>
        <taxon>Arthropoda</taxon>
        <taxon>Chelicerata</taxon>
        <taxon>Arachnida</taxon>
        <taxon>Araneae</taxon>
        <taxon>Araneomorphae</taxon>
        <taxon>Entelegynae</taxon>
        <taxon>Araneoidea</taxon>
        <taxon>Araneidae</taxon>
        <taxon>Araneus</taxon>
    </lineage>
</organism>